<dbReference type="GO" id="GO:0015031">
    <property type="term" value="P:protein transport"/>
    <property type="evidence" value="ECO:0007669"/>
    <property type="project" value="UniProtKB-KW"/>
</dbReference>
<dbReference type="RefSeq" id="WP_009151636.1">
    <property type="nucleotide sequence ID" value="NZ_CP121471.1"/>
</dbReference>
<keyword evidence="7" id="KW-0653">Protein transport</keyword>
<evidence type="ECO:0000313" key="9">
    <source>
        <dbReference type="EMBL" id="EIC19407.1"/>
    </source>
</evidence>
<feature type="transmembrane region" description="Helical" evidence="8">
    <location>
        <begin position="21"/>
        <end position="40"/>
    </location>
</feature>
<dbReference type="OrthoDB" id="9793581at2"/>
<dbReference type="Pfam" id="PF02472">
    <property type="entry name" value="ExbD"/>
    <property type="match status" value="1"/>
</dbReference>
<evidence type="ECO:0000256" key="1">
    <source>
        <dbReference type="ARBA" id="ARBA00004162"/>
    </source>
</evidence>
<evidence type="ECO:0000256" key="5">
    <source>
        <dbReference type="ARBA" id="ARBA00022989"/>
    </source>
</evidence>
<evidence type="ECO:0000256" key="8">
    <source>
        <dbReference type="SAM" id="Phobius"/>
    </source>
</evidence>
<keyword evidence="5 8" id="KW-1133">Transmembrane helix</keyword>
<evidence type="ECO:0000313" key="10">
    <source>
        <dbReference type="Proteomes" id="UP000002964"/>
    </source>
</evidence>
<dbReference type="PANTHER" id="PTHR30558">
    <property type="entry name" value="EXBD MEMBRANE COMPONENT OF PMF-DRIVEN MACROMOLECULE IMPORT SYSTEM"/>
    <property type="match status" value="1"/>
</dbReference>
<keyword evidence="10" id="KW-1185">Reference proteome</keyword>
<dbReference type="AlphaFoldDB" id="H8Z8K2"/>
<dbReference type="Gene3D" id="3.30.420.270">
    <property type="match status" value="1"/>
</dbReference>
<evidence type="ECO:0000256" key="2">
    <source>
        <dbReference type="ARBA" id="ARBA00005811"/>
    </source>
</evidence>
<keyword evidence="3" id="KW-1003">Cell membrane</keyword>
<reference evidence="10" key="1">
    <citation type="submission" date="2011-06" db="EMBL/GenBank/DDBJ databases">
        <authorList>
            <consortium name="US DOE Joint Genome Institute (JGI-PGF)"/>
            <person name="Lucas S."/>
            <person name="Han J."/>
            <person name="Lapidus A."/>
            <person name="Cheng J.-F."/>
            <person name="Goodwin L."/>
            <person name="Pitluck S."/>
            <person name="Peters L."/>
            <person name="Land M.L."/>
            <person name="Hauser L."/>
            <person name="Vogl K."/>
            <person name="Liu Z."/>
            <person name="Overmann J."/>
            <person name="Frigaard N.-U."/>
            <person name="Bryant D.A."/>
            <person name="Woyke T.J."/>
        </authorList>
    </citation>
    <scope>NUCLEOTIDE SEQUENCE [LARGE SCALE GENOMIC DNA]</scope>
    <source>
        <strain evidence="10">970</strain>
    </source>
</reference>
<accession>H8Z8K2</accession>
<evidence type="ECO:0000256" key="7">
    <source>
        <dbReference type="RuleBase" id="RU003879"/>
    </source>
</evidence>
<evidence type="ECO:0000256" key="4">
    <source>
        <dbReference type="ARBA" id="ARBA00022692"/>
    </source>
</evidence>
<dbReference type="PANTHER" id="PTHR30558:SF3">
    <property type="entry name" value="BIOPOLYMER TRANSPORT PROTEIN EXBD-RELATED"/>
    <property type="match status" value="1"/>
</dbReference>
<proteinExistence type="inferred from homology"/>
<reference evidence="9 10" key="2">
    <citation type="submission" date="2011-11" db="EMBL/GenBank/DDBJ databases">
        <authorList>
            <consortium name="US DOE Joint Genome Institute"/>
            <person name="Lucas S."/>
            <person name="Han J."/>
            <person name="Lapidus A."/>
            <person name="Cheng J.-F."/>
            <person name="Goodwin L."/>
            <person name="Pitluck S."/>
            <person name="Peters L."/>
            <person name="Ovchinnikova G."/>
            <person name="Zhang X."/>
            <person name="Detter J.C."/>
            <person name="Han C."/>
            <person name="Tapia R."/>
            <person name="Land M."/>
            <person name="Hauser L."/>
            <person name="Kyrpides N."/>
            <person name="Ivanova N."/>
            <person name="Pagani I."/>
            <person name="Vogl K."/>
            <person name="Liu Z."/>
            <person name="Overmann J."/>
            <person name="Frigaard N.-U."/>
            <person name="Bryant D."/>
            <person name="Woyke T."/>
        </authorList>
    </citation>
    <scope>NUCLEOTIDE SEQUENCE [LARGE SCALE GENOMIC DNA]</scope>
    <source>
        <strain evidence="9 10">970</strain>
    </source>
</reference>
<dbReference type="InterPro" id="IPR003400">
    <property type="entry name" value="ExbD"/>
</dbReference>
<keyword evidence="7" id="KW-0813">Transport</keyword>
<dbReference type="GO" id="GO:0005886">
    <property type="term" value="C:plasma membrane"/>
    <property type="evidence" value="ECO:0007669"/>
    <property type="project" value="UniProtKB-SubCell"/>
</dbReference>
<keyword evidence="4 7" id="KW-0812">Transmembrane</keyword>
<comment type="subcellular location">
    <subcellularLocation>
        <location evidence="1">Cell membrane</location>
        <topology evidence="1">Single-pass membrane protein</topology>
    </subcellularLocation>
    <subcellularLocation>
        <location evidence="7">Cell membrane</location>
        <topology evidence="7">Single-pass type II membrane protein</topology>
    </subcellularLocation>
</comment>
<evidence type="ECO:0000256" key="3">
    <source>
        <dbReference type="ARBA" id="ARBA00022475"/>
    </source>
</evidence>
<sequence>MKLAPRRPRAHSSARDQALIPLINVVFLMLIFFMVIGRLVPPGLFAVDPPSSRVGEVATPDAWMVLVSADGRLAMNGQGLSVDTLVARLREADATHALPQLTLKADAALSAGRLRELLEPLRRVGLEHIHLVTIPVR</sequence>
<dbReference type="STRING" id="631362.Thi970DRAFT_04926"/>
<protein>
    <submittedName>
        <fullName evidence="9">Biopolymer transport protein</fullName>
    </submittedName>
</protein>
<organism evidence="9 10">
    <name type="scientific">Thiorhodovibrio frisius</name>
    <dbReference type="NCBI Taxonomy" id="631362"/>
    <lineage>
        <taxon>Bacteria</taxon>
        <taxon>Pseudomonadati</taxon>
        <taxon>Pseudomonadota</taxon>
        <taxon>Gammaproteobacteria</taxon>
        <taxon>Chromatiales</taxon>
        <taxon>Chromatiaceae</taxon>
        <taxon>Thiorhodovibrio</taxon>
    </lineage>
</organism>
<keyword evidence="6 8" id="KW-0472">Membrane</keyword>
<gene>
    <name evidence="9" type="ORF">Thi970DRAFT_04926</name>
</gene>
<dbReference type="Proteomes" id="UP000002964">
    <property type="component" value="Unassembled WGS sequence"/>
</dbReference>
<dbReference type="eggNOG" id="COG0848">
    <property type="taxonomic scope" value="Bacteria"/>
</dbReference>
<evidence type="ECO:0000256" key="6">
    <source>
        <dbReference type="ARBA" id="ARBA00023136"/>
    </source>
</evidence>
<name>H8Z8K2_9GAMM</name>
<dbReference type="HOGENOM" id="CLU_085305_4_0_6"/>
<comment type="similarity">
    <text evidence="2 7">Belongs to the ExbD/TolR family.</text>
</comment>
<dbReference type="EMBL" id="JH603171">
    <property type="protein sequence ID" value="EIC19407.1"/>
    <property type="molecule type" value="Genomic_DNA"/>
</dbReference>
<dbReference type="GO" id="GO:0022857">
    <property type="term" value="F:transmembrane transporter activity"/>
    <property type="evidence" value="ECO:0007669"/>
    <property type="project" value="InterPro"/>
</dbReference>